<evidence type="ECO:0000256" key="1">
    <source>
        <dbReference type="SAM" id="Phobius"/>
    </source>
</evidence>
<dbReference type="Proteomes" id="UP000622552">
    <property type="component" value="Unassembled WGS sequence"/>
</dbReference>
<feature type="transmembrane region" description="Helical" evidence="1">
    <location>
        <begin position="51"/>
        <end position="71"/>
    </location>
</feature>
<dbReference type="RefSeq" id="WP_197007172.1">
    <property type="nucleotide sequence ID" value="NZ_BONS01000005.1"/>
</dbReference>
<keyword evidence="1" id="KW-0812">Transmembrane</keyword>
<evidence type="ECO:0000313" key="2">
    <source>
        <dbReference type="EMBL" id="MBG6140645.1"/>
    </source>
</evidence>
<keyword evidence="1" id="KW-0472">Membrane</keyword>
<gene>
    <name evidence="2" type="ORF">IW245_006839</name>
</gene>
<keyword evidence="3" id="KW-1185">Reference proteome</keyword>
<evidence type="ECO:0000313" key="3">
    <source>
        <dbReference type="Proteomes" id="UP000622552"/>
    </source>
</evidence>
<dbReference type="EMBL" id="JADOUF010000001">
    <property type="protein sequence ID" value="MBG6140645.1"/>
    <property type="molecule type" value="Genomic_DNA"/>
</dbReference>
<reference evidence="2" key="1">
    <citation type="submission" date="2020-11" db="EMBL/GenBank/DDBJ databases">
        <title>Sequencing the genomes of 1000 actinobacteria strains.</title>
        <authorList>
            <person name="Klenk H.-P."/>
        </authorList>
    </citation>
    <scope>NUCLEOTIDE SEQUENCE</scope>
    <source>
        <strain evidence="2">DSM 45356</strain>
    </source>
</reference>
<organism evidence="2 3">
    <name type="scientific">Longispora fulva</name>
    <dbReference type="NCBI Taxonomy" id="619741"/>
    <lineage>
        <taxon>Bacteria</taxon>
        <taxon>Bacillati</taxon>
        <taxon>Actinomycetota</taxon>
        <taxon>Actinomycetes</taxon>
        <taxon>Micromonosporales</taxon>
        <taxon>Micromonosporaceae</taxon>
        <taxon>Longispora</taxon>
    </lineage>
</organism>
<protein>
    <submittedName>
        <fullName evidence="2">Uncharacterized protein</fullName>
    </submittedName>
</protein>
<keyword evidence="1" id="KW-1133">Transmembrane helix</keyword>
<feature type="transmembrane region" description="Helical" evidence="1">
    <location>
        <begin position="77"/>
        <end position="98"/>
    </location>
</feature>
<accession>A0A8J7GW75</accession>
<dbReference type="AlphaFoldDB" id="A0A8J7GW75"/>
<comment type="caution">
    <text evidence="2">The sequence shown here is derived from an EMBL/GenBank/DDBJ whole genome shotgun (WGS) entry which is preliminary data.</text>
</comment>
<proteinExistence type="predicted"/>
<sequence>MSDGELGKLEYEAWADGTAVVFLHPLSGDRSAPPIPLDPEIRRTIKGMFRVGLVLTALAVTALVVGIRLIADGSVTSGIVTGVVAVLLLFLGLIMLAMRLSARFHRGEHVLLSRAAAAAFTLAFLEERRALDPDPDPAVIEAGRERLWALAVELSRRPGPADGIPPSGDTADPG</sequence>
<name>A0A8J7GW75_9ACTN</name>